<dbReference type="EMBL" id="JUIW01000010">
    <property type="protein sequence ID" value="RYJ41550.1"/>
    <property type="molecule type" value="Genomic_DNA"/>
</dbReference>
<dbReference type="InterPro" id="IPR033453">
    <property type="entry name" value="Glyco_hydro_30_TIM-barrel"/>
</dbReference>
<dbReference type="PANTHER" id="PTHR11069:SF23">
    <property type="entry name" value="LYSOSOMAL ACID GLUCOSYLCERAMIDASE"/>
    <property type="match status" value="1"/>
</dbReference>
<evidence type="ECO:0000313" key="7">
    <source>
        <dbReference type="EMBL" id="RYJ41550.1"/>
    </source>
</evidence>
<keyword evidence="8" id="KW-1185">Reference proteome</keyword>
<evidence type="ECO:0000256" key="2">
    <source>
        <dbReference type="ARBA" id="ARBA00022729"/>
    </source>
</evidence>
<dbReference type="OrthoDB" id="9806701at2"/>
<dbReference type="SUPFAM" id="SSF51445">
    <property type="entry name" value="(Trans)glycosidases"/>
    <property type="match status" value="1"/>
</dbReference>
<accession>A0A444W6R6</accession>
<dbReference type="GO" id="GO:0006680">
    <property type="term" value="P:glucosylceramide catabolic process"/>
    <property type="evidence" value="ECO:0007669"/>
    <property type="project" value="TreeGrafter"/>
</dbReference>
<name>A0A444W6R6_9FLAO</name>
<organism evidence="7 8">
    <name type="scientific">Flavobacterium beibuense</name>
    <dbReference type="NCBI Taxonomy" id="657326"/>
    <lineage>
        <taxon>Bacteria</taxon>
        <taxon>Pseudomonadati</taxon>
        <taxon>Bacteroidota</taxon>
        <taxon>Flavobacteriia</taxon>
        <taxon>Flavobacteriales</taxon>
        <taxon>Flavobacteriaceae</taxon>
        <taxon>Flavobacterium</taxon>
    </lineage>
</organism>
<proteinExistence type="inferred from homology"/>
<evidence type="ECO:0000313" key="8">
    <source>
        <dbReference type="Proteomes" id="UP000289775"/>
    </source>
</evidence>
<dbReference type="InterPro" id="IPR017853">
    <property type="entry name" value="GH"/>
</dbReference>
<feature type="domain" description="Glycosyl hydrolase family 30 beta sandwich" evidence="6">
    <location>
        <begin position="409"/>
        <end position="468"/>
    </location>
</feature>
<sequence length="471" mass="52029">MHKKNTSLKKITLPLLGLAMLAGCGSAEKKNDAELWLTMPDKSVVFQKQENFLINQSENQNVITIDTSKTYQEMDGFGYTLTGGSAKHISNMSEPEREKLLQELYGTGEGSIGVSYIRISVGASDLDEKLFSYNDLPEGETDVNMEKFDLGYDKQYLIPVLQQIIKINPDIKILGSPWSPPVWMKDNGDTRGGSLKPEFYPAYANYFVKYIKEMKANGITIDAVTVQNEPLHPGNNPSLLMLPEAQKEFVRDHLGPEFEKNGIKTKIIVYDHNADRPDYPITILDDPEAAKYIDGSAFHLYGGTIDAVSKVHDAHPNKNLYFTEQWVGAPGDFAKELNWHVENLIIGAPRNWCKTVLEWNLAADENQQPHTDRGGCDRCLGAVTITGDKVTREPAYYIIAHASKFVRPGSVRIDSNLIDGLPNVAYKTPEGKVVVIVQNTSGEDKAVAVNAGAKNAALMLKAGGVATLVLQ</sequence>
<dbReference type="Pfam" id="PF02055">
    <property type="entry name" value="Glyco_hydro_30"/>
    <property type="match status" value="1"/>
</dbReference>
<keyword evidence="3 4" id="KW-0378">Hydrolase</keyword>
<dbReference type="RefSeq" id="WP_129752009.1">
    <property type="nucleotide sequence ID" value="NZ_JUIW01000010.1"/>
</dbReference>
<comment type="caution">
    <text evidence="7">The sequence shown here is derived from an EMBL/GenBank/DDBJ whole genome shotgun (WGS) entry which is preliminary data.</text>
</comment>
<evidence type="ECO:0000259" key="5">
    <source>
        <dbReference type="Pfam" id="PF02055"/>
    </source>
</evidence>
<reference evidence="7 8" key="1">
    <citation type="submission" date="2014-12" db="EMBL/GenBank/DDBJ databases">
        <title>Genome sequence of Flavobacterium beibuense RSKm HC5.</title>
        <authorList>
            <person name="Kim J.F."/>
            <person name="Song J.Y."/>
            <person name="Kwak M.-J."/>
            <person name="Lee S.-W."/>
        </authorList>
    </citation>
    <scope>NUCLEOTIDE SEQUENCE [LARGE SCALE GENOMIC DNA]</scope>
    <source>
        <strain evidence="7 8">RSKm HC5</strain>
    </source>
</reference>
<evidence type="ECO:0000256" key="3">
    <source>
        <dbReference type="ARBA" id="ARBA00022801"/>
    </source>
</evidence>
<comment type="similarity">
    <text evidence="1 4">Belongs to the glycosyl hydrolase 30 family.</text>
</comment>
<evidence type="ECO:0000256" key="4">
    <source>
        <dbReference type="RuleBase" id="RU361188"/>
    </source>
</evidence>
<keyword evidence="4" id="KW-0326">Glycosidase</keyword>
<dbReference type="InterPro" id="IPR001139">
    <property type="entry name" value="Glyco_hydro_30"/>
</dbReference>
<dbReference type="Gene3D" id="3.20.20.80">
    <property type="entry name" value="Glycosidases"/>
    <property type="match status" value="1"/>
</dbReference>
<dbReference type="Pfam" id="PF17189">
    <property type="entry name" value="Glyco_hydro_30C"/>
    <property type="match status" value="1"/>
</dbReference>
<dbReference type="Gene3D" id="2.60.40.1180">
    <property type="entry name" value="Golgi alpha-mannosidase II"/>
    <property type="match status" value="1"/>
</dbReference>
<dbReference type="GO" id="GO:0004348">
    <property type="term" value="F:glucosylceramidase activity"/>
    <property type="evidence" value="ECO:0007669"/>
    <property type="project" value="InterPro"/>
</dbReference>
<keyword evidence="2" id="KW-0732">Signal</keyword>
<feature type="domain" description="Glycosyl hydrolase family 30 TIM-barrel" evidence="5">
    <location>
        <begin position="75"/>
        <end position="406"/>
    </location>
</feature>
<dbReference type="PROSITE" id="PS51257">
    <property type="entry name" value="PROKAR_LIPOPROTEIN"/>
    <property type="match status" value="1"/>
</dbReference>
<dbReference type="InterPro" id="IPR013780">
    <property type="entry name" value="Glyco_hydro_b"/>
</dbReference>
<dbReference type="AlphaFoldDB" id="A0A444W6R6"/>
<dbReference type="InterPro" id="IPR033452">
    <property type="entry name" value="GH30_C"/>
</dbReference>
<dbReference type="Proteomes" id="UP000289775">
    <property type="component" value="Unassembled WGS sequence"/>
</dbReference>
<protein>
    <submittedName>
        <fullName evidence="7">Glucosylceramidase</fullName>
    </submittedName>
</protein>
<dbReference type="GO" id="GO:0016020">
    <property type="term" value="C:membrane"/>
    <property type="evidence" value="ECO:0007669"/>
    <property type="project" value="GOC"/>
</dbReference>
<gene>
    <name evidence="7" type="ORF">NU09_2924</name>
</gene>
<dbReference type="PRINTS" id="PR00843">
    <property type="entry name" value="GLHYDRLASE30"/>
</dbReference>
<dbReference type="PANTHER" id="PTHR11069">
    <property type="entry name" value="GLUCOSYLCERAMIDASE"/>
    <property type="match status" value="1"/>
</dbReference>
<evidence type="ECO:0000259" key="6">
    <source>
        <dbReference type="Pfam" id="PF17189"/>
    </source>
</evidence>
<evidence type="ECO:0000256" key="1">
    <source>
        <dbReference type="ARBA" id="ARBA00005382"/>
    </source>
</evidence>